<reference evidence="2" key="1">
    <citation type="journal article" date="2014" name="Int. J. Syst. Evol. Microbiol.">
        <title>Complete genome sequence of Corynebacterium casei LMG S-19264T (=DSM 44701T), isolated from a smear-ripened cheese.</title>
        <authorList>
            <consortium name="US DOE Joint Genome Institute (JGI-PGF)"/>
            <person name="Walter F."/>
            <person name="Albersmeier A."/>
            <person name="Kalinowski J."/>
            <person name="Ruckert C."/>
        </authorList>
    </citation>
    <scope>NUCLEOTIDE SEQUENCE</scope>
    <source>
        <strain evidence="2">JCM 14359</strain>
    </source>
</reference>
<evidence type="ECO:0000313" key="3">
    <source>
        <dbReference type="Proteomes" id="UP000653099"/>
    </source>
</evidence>
<accession>A0A830EM96</accession>
<reference evidence="2" key="2">
    <citation type="submission" date="2020-09" db="EMBL/GenBank/DDBJ databases">
        <authorList>
            <person name="Sun Q."/>
            <person name="Ohkuma M."/>
        </authorList>
    </citation>
    <scope>NUCLEOTIDE SEQUENCE</scope>
    <source>
        <strain evidence="2">JCM 14359</strain>
    </source>
</reference>
<dbReference type="Proteomes" id="UP000653099">
    <property type="component" value="Unassembled WGS sequence"/>
</dbReference>
<sequence length="173" mass="19020">MGTFFRDETTSVGMSDRSPSGTPTNVQAQAGWTDVIDDMESTAASYRDSGWETLELHPGDSVLVDSDRRTGLDVLLPGPEFEALEALADDSPFESVEVFRAERGGIVYVLVAELDPETETVAFVPAYYDRASSNETIEAIRDAGEIRLFCRRLDDDAVAFVHDDPEPFLPEPP</sequence>
<dbReference type="Pfam" id="PF24373">
    <property type="entry name" value="DUF7529"/>
    <property type="match status" value="1"/>
</dbReference>
<protein>
    <submittedName>
        <fullName evidence="2">Uncharacterized protein</fullName>
    </submittedName>
</protein>
<evidence type="ECO:0000256" key="1">
    <source>
        <dbReference type="SAM" id="MobiDB-lite"/>
    </source>
</evidence>
<evidence type="ECO:0000313" key="2">
    <source>
        <dbReference type="EMBL" id="GGI97655.1"/>
    </source>
</evidence>
<dbReference type="EMBL" id="BMOC01000002">
    <property type="protein sequence ID" value="GGI97655.1"/>
    <property type="molecule type" value="Genomic_DNA"/>
</dbReference>
<organism evidence="2 3">
    <name type="scientific">Halobellus salinus</name>
    <dbReference type="NCBI Taxonomy" id="931585"/>
    <lineage>
        <taxon>Archaea</taxon>
        <taxon>Methanobacteriati</taxon>
        <taxon>Methanobacteriota</taxon>
        <taxon>Stenosarchaea group</taxon>
        <taxon>Halobacteria</taxon>
        <taxon>Halobacteriales</taxon>
        <taxon>Haloferacaceae</taxon>
        <taxon>Halobellus</taxon>
    </lineage>
</organism>
<proteinExistence type="predicted"/>
<dbReference type="AlphaFoldDB" id="A0A830EM96"/>
<dbReference type="InterPro" id="IPR055951">
    <property type="entry name" value="DUF7529"/>
</dbReference>
<keyword evidence="3" id="KW-1185">Reference proteome</keyword>
<name>A0A830EM96_9EURY</name>
<feature type="compositionally biased region" description="Polar residues" evidence="1">
    <location>
        <begin position="10"/>
        <end position="27"/>
    </location>
</feature>
<gene>
    <name evidence="2" type="ORF">GCM10008995_04430</name>
</gene>
<comment type="caution">
    <text evidence="2">The sequence shown here is derived from an EMBL/GenBank/DDBJ whole genome shotgun (WGS) entry which is preliminary data.</text>
</comment>
<feature type="region of interest" description="Disordered" evidence="1">
    <location>
        <begin position="1"/>
        <end position="27"/>
    </location>
</feature>